<keyword evidence="7" id="KW-0378">Hydrolase</keyword>
<comment type="catalytic activity">
    <reaction evidence="1">
        <text>Endonucleolytic cleavage to 5'-phosphomonoester.</text>
        <dbReference type="EC" id="3.1.26.4"/>
    </reaction>
</comment>
<dbReference type="Gene3D" id="3.30.420.10">
    <property type="entry name" value="Ribonuclease H-like superfamily/Ribonuclease H"/>
    <property type="match status" value="1"/>
</dbReference>
<reference evidence="9 10" key="1">
    <citation type="journal article" date="2019" name="Sci. Rep.">
        <title>Orb-weaving spider Araneus ventricosus genome elucidates the spidroin gene catalogue.</title>
        <authorList>
            <person name="Kono N."/>
            <person name="Nakamura H."/>
            <person name="Ohtoshi R."/>
            <person name="Moran D.A.P."/>
            <person name="Shinohara A."/>
            <person name="Yoshida Y."/>
            <person name="Fujiwara M."/>
            <person name="Mori M."/>
            <person name="Tomita M."/>
            <person name="Arakawa K."/>
        </authorList>
    </citation>
    <scope>NUCLEOTIDE SEQUENCE [LARGE SCALE GENOMIC DNA]</scope>
</reference>
<dbReference type="EC" id="3.1.26.4" evidence="3"/>
<dbReference type="Pfam" id="PF00075">
    <property type="entry name" value="RNase_H"/>
    <property type="match status" value="1"/>
</dbReference>
<dbReference type="InterPro" id="IPR012337">
    <property type="entry name" value="RNaseH-like_sf"/>
</dbReference>
<feature type="domain" description="RNase H type-1" evidence="8">
    <location>
        <begin position="105"/>
        <end position="238"/>
    </location>
</feature>
<keyword evidence="10" id="KW-1185">Reference proteome</keyword>
<dbReference type="GO" id="GO:0004523">
    <property type="term" value="F:RNA-DNA hybrid ribonuclease activity"/>
    <property type="evidence" value="ECO:0007669"/>
    <property type="project" value="UniProtKB-EC"/>
</dbReference>
<dbReference type="OrthoDB" id="6434122at2759"/>
<dbReference type="PROSITE" id="PS50879">
    <property type="entry name" value="RNASE_H_1"/>
    <property type="match status" value="1"/>
</dbReference>
<dbReference type="InterPro" id="IPR050092">
    <property type="entry name" value="RNase_H"/>
</dbReference>
<keyword evidence="5" id="KW-0479">Metal-binding</keyword>
<dbReference type="AlphaFoldDB" id="A0A4Y2MU58"/>
<evidence type="ECO:0000256" key="4">
    <source>
        <dbReference type="ARBA" id="ARBA00022722"/>
    </source>
</evidence>
<comment type="similarity">
    <text evidence="2">Belongs to the RNase H family.</text>
</comment>
<dbReference type="SUPFAM" id="SSF53098">
    <property type="entry name" value="Ribonuclease H-like"/>
    <property type="match status" value="1"/>
</dbReference>
<evidence type="ECO:0000256" key="7">
    <source>
        <dbReference type="ARBA" id="ARBA00022801"/>
    </source>
</evidence>
<accession>A0A4Y2MU58</accession>
<dbReference type="Proteomes" id="UP000499080">
    <property type="component" value="Unassembled WGS sequence"/>
</dbReference>
<evidence type="ECO:0000256" key="5">
    <source>
        <dbReference type="ARBA" id="ARBA00022723"/>
    </source>
</evidence>
<keyword evidence="6" id="KW-0255">Endonuclease</keyword>
<dbReference type="InterPro" id="IPR036397">
    <property type="entry name" value="RNaseH_sf"/>
</dbReference>
<evidence type="ECO:0000256" key="6">
    <source>
        <dbReference type="ARBA" id="ARBA00022759"/>
    </source>
</evidence>
<dbReference type="GO" id="GO:0043137">
    <property type="term" value="P:DNA replication, removal of RNA primer"/>
    <property type="evidence" value="ECO:0007669"/>
    <property type="project" value="TreeGrafter"/>
</dbReference>
<protein>
    <recommendedName>
        <fullName evidence="3">ribonuclease H</fullName>
        <ecNumber evidence="3">3.1.26.4</ecNumber>
    </recommendedName>
</protein>
<dbReference type="PANTHER" id="PTHR10642:SF26">
    <property type="entry name" value="RIBONUCLEASE H1"/>
    <property type="match status" value="1"/>
</dbReference>
<proteinExistence type="inferred from homology"/>
<evidence type="ECO:0000256" key="1">
    <source>
        <dbReference type="ARBA" id="ARBA00000077"/>
    </source>
</evidence>
<evidence type="ECO:0000256" key="2">
    <source>
        <dbReference type="ARBA" id="ARBA00005300"/>
    </source>
</evidence>
<keyword evidence="4" id="KW-0540">Nuclease</keyword>
<evidence type="ECO:0000313" key="9">
    <source>
        <dbReference type="EMBL" id="GBN30122.1"/>
    </source>
</evidence>
<comment type="caution">
    <text evidence="9">The sequence shown here is derived from an EMBL/GenBank/DDBJ whole genome shotgun (WGS) entry which is preliminary data.</text>
</comment>
<dbReference type="GO" id="GO:0046872">
    <property type="term" value="F:metal ion binding"/>
    <property type="evidence" value="ECO:0007669"/>
    <property type="project" value="UniProtKB-KW"/>
</dbReference>
<dbReference type="GO" id="GO:0003676">
    <property type="term" value="F:nucleic acid binding"/>
    <property type="evidence" value="ECO:0007669"/>
    <property type="project" value="InterPro"/>
</dbReference>
<gene>
    <name evidence="9" type="ORF">AVEN_270067_1</name>
</gene>
<dbReference type="CDD" id="cd09276">
    <property type="entry name" value="Rnase_HI_RT_non_LTR"/>
    <property type="match status" value="1"/>
</dbReference>
<organism evidence="9 10">
    <name type="scientific">Araneus ventricosus</name>
    <name type="common">Orbweaver spider</name>
    <name type="synonym">Epeira ventricosa</name>
    <dbReference type="NCBI Taxonomy" id="182803"/>
    <lineage>
        <taxon>Eukaryota</taxon>
        <taxon>Metazoa</taxon>
        <taxon>Ecdysozoa</taxon>
        <taxon>Arthropoda</taxon>
        <taxon>Chelicerata</taxon>
        <taxon>Arachnida</taxon>
        <taxon>Araneae</taxon>
        <taxon>Araneomorphae</taxon>
        <taxon>Entelegynae</taxon>
        <taxon>Araneoidea</taxon>
        <taxon>Araneidae</taxon>
        <taxon>Araneus</taxon>
    </lineage>
</organism>
<evidence type="ECO:0000259" key="8">
    <source>
        <dbReference type="PROSITE" id="PS50879"/>
    </source>
</evidence>
<evidence type="ECO:0000313" key="10">
    <source>
        <dbReference type="Proteomes" id="UP000499080"/>
    </source>
</evidence>
<dbReference type="PANTHER" id="PTHR10642">
    <property type="entry name" value="RIBONUCLEASE H1"/>
    <property type="match status" value="1"/>
</dbReference>
<sequence length="361" mass="41493">MRWSPNISRYFSNLYSYGGQHCTATYLKDWRNAQQLKRDSPFSRAAKLNLLFPEVEPCSLGPFLNLLEDLPRVFFHEKLWSFSSKKDRRPVLLKQLALETIHNTPLGAVRIFTDGSKNDNGNTGSGVVIKTPDAITKIKKRNPNFCSVFRSELIAIDEALDHMISNNSSCDICIFTDSRSSIQFLSNWRNIGDKTGTDIVNKLRIYSSHNNIHLQWIPSHVDLFFNDLADELAKESSAELLDNRGLLTYSEIFSEVRADNNRAWRIPPIHDWYQQKHPGAALELKGDRKFQTTEARFISGHTRTLSYVQGQRLFLVCLKCNTHQSTQDHLFSRMELEKRNVFKSPALVRDFPWASGLLDLL</sequence>
<name>A0A4Y2MU58_ARAVE</name>
<evidence type="ECO:0000256" key="3">
    <source>
        <dbReference type="ARBA" id="ARBA00012180"/>
    </source>
</evidence>
<dbReference type="InterPro" id="IPR002156">
    <property type="entry name" value="RNaseH_domain"/>
</dbReference>
<dbReference type="EMBL" id="BGPR01007871">
    <property type="protein sequence ID" value="GBN30122.1"/>
    <property type="molecule type" value="Genomic_DNA"/>
</dbReference>